<protein>
    <submittedName>
        <fullName evidence="12">DUF21-domain-containing protein</fullName>
    </submittedName>
</protein>
<feature type="compositionally biased region" description="Basic residues" evidence="8">
    <location>
        <begin position="507"/>
        <end position="520"/>
    </location>
</feature>
<dbReference type="InterPro" id="IPR044751">
    <property type="entry name" value="Ion_transp-like_CBS"/>
</dbReference>
<evidence type="ECO:0000256" key="8">
    <source>
        <dbReference type="SAM" id="MobiDB-lite"/>
    </source>
</evidence>
<organism evidence="12 13">
    <name type="scientific">Conidiobolus coronatus (strain ATCC 28846 / CBS 209.66 / NRRL 28638)</name>
    <name type="common">Delacroixia coronata</name>
    <dbReference type="NCBI Taxonomy" id="796925"/>
    <lineage>
        <taxon>Eukaryota</taxon>
        <taxon>Fungi</taxon>
        <taxon>Fungi incertae sedis</taxon>
        <taxon>Zoopagomycota</taxon>
        <taxon>Entomophthoromycotina</taxon>
        <taxon>Entomophthoromycetes</taxon>
        <taxon>Entomophthorales</taxon>
        <taxon>Ancylistaceae</taxon>
        <taxon>Conidiobolus</taxon>
    </lineage>
</organism>
<dbReference type="Pfam" id="PF00571">
    <property type="entry name" value="CBS"/>
    <property type="match status" value="1"/>
</dbReference>
<evidence type="ECO:0000256" key="6">
    <source>
        <dbReference type="PROSITE-ProRule" id="PRU00703"/>
    </source>
</evidence>
<dbReference type="Proteomes" id="UP000070444">
    <property type="component" value="Unassembled WGS sequence"/>
</dbReference>
<dbReference type="InterPro" id="IPR000644">
    <property type="entry name" value="CBS_dom"/>
</dbReference>
<sequence>MSLSEETKKGHKKTEEEVDFSDPWNFWPRILLLFILLCIAAVLAGLTIGLMSLDETNLEILKKSGSPEESRYAAKIEPLRKQGHLVLCTLLLSNVVVNEALPVLMDPVIGGGMKAVLGSSALLVIFAEIIPQAIFTKHSLMIGAKLAWLVRSLMFLMYPLAYPIAYTLDRLLGESHKTVYCRAELKELVSMHDQELIPDEVRIIKSVLDLREKSAVVSMTHLKDAFMLDWDDVIDRDTIERILSKGHSRVPVYYRERDNIIGMVLVKKLVAVKKGTPVRKISLSPLLAFPSTTPLFEIMNIFQQGKSHMATVYEKAGGKEKAIGIITLEDVIEELIGGEIVDETDEYFSNEGKIKVIRQLKRNSFIQSSASPRLHILNQNPVAMYKPTTLNPTLATEFPGHSTIPQIIKTDSSQSPQDGDLVLVTAIPGKSFMGRVIDPYEDYDYTEQHNGTNYGSLGHSKGPLLVVPSVNPPCADPSVHLLDYNRHPEPQYHCSLIHPQNTNNTRPKSKYSSKTPKNRRSQTLPLLSTEDNSENEYTTGINTPKTESETSPQPKLSSLPNPTEEFKPIIEDSTKLLNN</sequence>
<dbReference type="STRING" id="796925.A0A137P999"/>
<dbReference type="SUPFAM" id="SSF54631">
    <property type="entry name" value="CBS-domain pair"/>
    <property type="match status" value="1"/>
</dbReference>
<feature type="domain" description="CBS" evidence="10">
    <location>
        <begin position="281"/>
        <end position="343"/>
    </location>
</feature>
<dbReference type="PROSITE" id="PS51846">
    <property type="entry name" value="CNNM"/>
    <property type="match status" value="1"/>
</dbReference>
<evidence type="ECO:0000256" key="1">
    <source>
        <dbReference type="ARBA" id="ARBA00004141"/>
    </source>
</evidence>
<feature type="region of interest" description="Disordered" evidence="8">
    <location>
        <begin position="491"/>
        <end position="579"/>
    </location>
</feature>
<evidence type="ECO:0000256" key="2">
    <source>
        <dbReference type="ARBA" id="ARBA00022692"/>
    </source>
</evidence>
<feature type="compositionally biased region" description="Basic and acidic residues" evidence="8">
    <location>
        <begin position="564"/>
        <end position="579"/>
    </location>
</feature>
<accession>A0A137P999</accession>
<evidence type="ECO:0000256" key="9">
    <source>
        <dbReference type="SAM" id="Phobius"/>
    </source>
</evidence>
<keyword evidence="4 7" id="KW-1133">Transmembrane helix</keyword>
<feature type="compositionally biased region" description="Polar residues" evidence="8">
    <location>
        <begin position="521"/>
        <end position="561"/>
    </location>
</feature>
<dbReference type="CDD" id="cd04590">
    <property type="entry name" value="CBS_pair_CorC_HlyC_assoc"/>
    <property type="match status" value="1"/>
</dbReference>
<feature type="transmembrane region" description="Helical" evidence="9">
    <location>
        <begin position="30"/>
        <end position="53"/>
    </location>
</feature>
<dbReference type="GO" id="GO:0030026">
    <property type="term" value="P:intracellular manganese ion homeostasis"/>
    <property type="evidence" value="ECO:0007669"/>
    <property type="project" value="TreeGrafter"/>
</dbReference>
<dbReference type="Gene3D" id="3.10.580.10">
    <property type="entry name" value="CBS-domain"/>
    <property type="match status" value="1"/>
</dbReference>
<evidence type="ECO:0000313" key="12">
    <source>
        <dbReference type="EMBL" id="KXN71586.1"/>
    </source>
</evidence>
<dbReference type="GO" id="GO:0010960">
    <property type="term" value="P:magnesium ion homeostasis"/>
    <property type="evidence" value="ECO:0007669"/>
    <property type="project" value="InterPro"/>
</dbReference>
<evidence type="ECO:0000256" key="3">
    <source>
        <dbReference type="ARBA" id="ARBA00022737"/>
    </source>
</evidence>
<proteinExistence type="predicted"/>
<dbReference type="GO" id="GO:0005737">
    <property type="term" value="C:cytoplasm"/>
    <property type="evidence" value="ECO:0007669"/>
    <property type="project" value="TreeGrafter"/>
</dbReference>
<name>A0A137P999_CONC2</name>
<dbReference type="InterPro" id="IPR002550">
    <property type="entry name" value="CNNM"/>
</dbReference>
<evidence type="ECO:0000256" key="5">
    <source>
        <dbReference type="ARBA" id="ARBA00023136"/>
    </source>
</evidence>
<evidence type="ECO:0000259" key="11">
    <source>
        <dbReference type="PROSITE" id="PS51846"/>
    </source>
</evidence>
<evidence type="ECO:0000256" key="4">
    <source>
        <dbReference type="ARBA" id="ARBA00022989"/>
    </source>
</evidence>
<dbReference type="PANTHER" id="PTHR12064">
    <property type="entry name" value="METAL TRANSPORTER CNNM"/>
    <property type="match status" value="1"/>
</dbReference>
<feature type="transmembrane region" description="Helical" evidence="9">
    <location>
        <begin position="85"/>
        <end position="104"/>
    </location>
</feature>
<evidence type="ECO:0000259" key="10">
    <source>
        <dbReference type="PROSITE" id="PS51371"/>
    </source>
</evidence>
<gene>
    <name evidence="12" type="ORF">CONCODRAFT_84627</name>
</gene>
<dbReference type="GO" id="GO:0016020">
    <property type="term" value="C:membrane"/>
    <property type="evidence" value="ECO:0007669"/>
    <property type="project" value="UniProtKB-SubCell"/>
</dbReference>
<keyword evidence="3" id="KW-0677">Repeat</keyword>
<dbReference type="FunFam" id="3.10.580.10:FF:000006">
    <property type="entry name" value="DUF21 and CBS domain protein"/>
    <property type="match status" value="1"/>
</dbReference>
<keyword evidence="2 7" id="KW-0812">Transmembrane</keyword>
<dbReference type="InterPro" id="IPR045095">
    <property type="entry name" value="ACDP"/>
</dbReference>
<dbReference type="AlphaFoldDB" id="A0A137P999"/>
<dbReference type="OrthoDB" id="5353557at2759"/>
<keyword evidence="13" id="KW-1185">Reference proteome</keyword>
<keyword evidence="5 7" id="KW-0472">Membrane</keyword>
<feature type="domain" description="CNNM transmembrane" evidence="11">
    <location>
        <begin position="22"/>
        <end position="201"/>
    </location>
</feature>
<feature type="transmembrane region" description="Helical" evidence="9">
    <location>
        <begin position="116"/>
        <end position="136"/>
    </location>
</feature>
<evidence type="ECO:0000313" key="13">
    <source>
        <dbReference type="Proteomes" id="UP000070444"/>
    </source>
</evidence>
<dbReference type="InterPro" id="IPR046342">
    <property type="entry name" value="CBS_dom_sf"/>
</dbReference>
<dbReference type="PROSITE" id="PS51371">
    <property type="entry name" value="CBS"/>
    <property type="match status" value="1"/>
</dbReference>
<feature type="transmembrane region" description="Helical" evidence="9">
    <location>
        <begin position="148"/>
        <end position="168"/>
    </location>
</feature>
<keyword evidence="6" id="KW-0129">CBS domain</keyword>
<dbReference type="EMBL" id="KQ964472">
    <property type="protein sequence ID" value="KXN71586.1"/>
    <property type="molecule type" value="Genomic_DNA"/>
</dbReference>
<comment type="subcellular location">
    <subcellularLocation>
        <location evidence="1">Membrane</location>
        <topology evidence="1">Multi-pass membrane protein</topology>
    </subcellularLocation>
</comment>
<evidence type="ECO:0000256" key="7">
    <source>
        <dbReference type="PROSITE-ProRule" id="PRU01193"/>
    </source>
</evidence>
<dbReference type="Pfam" id="PF01595">
    <property type="entry name" value="CNNM"/>
    <property type="match status" value="1"/>
</dbReference>
<dbReference type="PANTHER" id="PTHR12064:SF97">
    <property type="entry name" value="METAL TRANSPORTER CNNM-5"/>
    <property type="match status" value="1"/>
</dbReference>
<reference evidence="12 13" key="1">
    <citation type="journal article" date="2015" name="Genome Biol. Evol.">
        <title>Phylogenomic analyses indicate that early fungi evolved digesting cell walls of algal ancestors of land plants.</title>
        <authorList>
            <person name="Chang Y."/>
            <person name="Wang S."/>
            <person name="Sekimoto S."/>
            <person name="Aerts A.L."/>
            <person name="Choi C."/>
            <person name="Clum A."/>
            <person name="LaButti K.M."/>
            <person name="Lindquist E.A."/>
            <person name="Yee Ngan C."/>
            <person name="Ohm R.A."/>
            <person name="Salamov A.A."/>
            <person name="Grigoriev I.V."/>
            <person name="Spatafora J.W."/>
            <person name="Berbee M.L."/>
        </authorList>
    </citation>
    <scope>NUCLEOTIDE SEQUENCE [LARGE SCALE GENOMIC DNA]</scope>
    <source>
        <strain evidence="12 13">NRRL 28638</strain>
    </source>
</reference>